<dbReference type="OrthoDB" id="3594197at2759"/>
<dbReference type="Proteomes" id="UP000566819">
    <property type="component" value="Unassembled WGS sequence"/>
</dbReference>
<reference evidence="2 3" key="1">
    <citation type="submission" date="2020-03" db="EMBL/GenBank/DDBJ databases">
        <title>Draft Genome Sequence of Cudoniella acicularis.</title>
        <authorList>
            <person name="Buettner E."/>
            <person name="Kellner H."/>
        </authorList>
    </citation>
    <scope>NUCLEOTIDE SEQUENCE [LARGE SCALE GENOMIC DNA]</scope>
    <source>
        <strain evidence="2 3">DSM 108380</strain>
    </source>
</reference>
<evidence type="ECO:0000256" key="1">
    <source>
        <dbReference type="SAM" id="MobiDB-lite"/>
    </source>
</evidence>
<feature type="compositionally biased region" description="Polar residues" evidence="1">
    <location>
        <begin position="541"/>
        <end position="550"/>
    </location>
</feature>
<accession>A0A8H4RNQ3</accession>
<feature type="region of interest" description="Disordered" evidence="1">
    <location>
        <begin position="474"/>
        <end position="519"/>
    </location>
</feature>
<evidence type="ECO:0000313" key="3">
    <source>
        <dbReference type="Proteomes" id="UP000566819"/>
    </source>
</evidence>
<dbReference type="EMBL" id="JAAMPI010000371">
    <property type="protein sequence ID" value="KAF4632181.1"/>
    <property type="molecule type" value="Genomic_DNA"/>
</dbReference>
<name>A0A8H4RNQ3_9HELO</name>
<comment type="caution">
    <text evidence="2">The sequence shown here is derived from an EMBL/GenBank/DDBJ whole genome shotgun (WGS) entry which is preliminary data.</text>
</comment>
<sequence length="589" mass="66976">MELKFVDEIKLATESLDYRKLQLSKIIEDNEGTTLLLSQGIGAFHDRKFMDSAEWFLRSWRQFSDSLIGYQYVRFPTTTEKSYYRSAIAWDIVTLRTYQDVCIYALHDAAMAYFLSLEEHTIRGTSSWPETGVQVMRKSPIMQNREPIPIGTPVKNIVRITDPLGELLSSIASAGYCAITTHNLEMEMVQSNLAWIIVHTTLNEEWLNAAGVDTLRKAWIQSNINEGQRSPNESKTIHKDPIWAEDLAMSDLIHINASLATFENMIRKNYDREVDERLESRADHVELNTLELRNRHARYKAIGGLDYELPDIIQHKTMTTRKKIEEYEKAEKPYYANKCLLEYCIKVRSEGLEPKAQPSTSLRMEDVSSHFKTMPHASYEIPSSNPMFDPQNNKKIMAVFRSQAEIRGNCCAITGIRGFASYDLILQTAHLKKAYPPDRMALRHHWDMCVIENMAAEEPLQISSSTLGTVTEPLSQNISRGDQGDSPGNDFDSGPPSKRKKSNGQQDDPRQHNLSPTGQLQCDDVGVECSFACLGSTDVATTPALSTPATDSSRKRRYSDKSPVVESSEVLLSEVNWELRKYKRSRQLQ</sequence>
<gene>
    <name evidence="2" type="ORF">G7Y89_g5950</name>
</gene>
<evidence type="ECO:0000313" key="2">
    <source>
        <dbReference type="EMBL" id="KAF4632181.1"/>
    </source>
</evidence>
<feature type="region of interest" description="Disordered" evidence="1">
    <location>
        <begin position="541"/>
        <end position="567"/>
    </location>
</feature>
<dbReference type="AlphaFoldDB" id="A0A8H4RNQ3"/>
<proteinExistence type="predicted"/>
<organism evidence="2 3">
    <name type="scientific">Cudoniella acicularis</name>
    <dbReference type="NCBI Taxonomy" id="354080"/>
    <lineage>
        <taxon>Eukaryota</taxon>
        <taxon>Fungi</taxon>
        <taxon>Dikarya</taxon>
        <taxon>Ascomycota</taxon>
        <taxon>Pezizomycotina</taxon>
        <taxon>Leotiomycetes</taxon>
        <taxon>Helotiales</taxon>
        <taxon>Tricladiaceae</taxon>
        <taxon>Cudoniella</taxon>
    </lineage>
</organism>
<keyword evidence="3" id="KW-1185">Reference proteome</keyword>
<protein>
    <submittedName>
        <fullName evidence="2">Uncharacterized protein</fullName>
    </submittedName>
</protein>